<keyword evidence="3" id="KW-0633">Potassium transport</keyword>
<gene>
    <name evidence="16" type="primary">kcnt1b</name>
</gene>
<dbReference type="Pfam" id="PF03493">
    <property type="entry name" value="BK_channel_a"/>
    <property type="match status" value="1"/>
</dbReference>
<dbReference type="GO" id="GO:0005886">
    <property type="term" value="C:plasma membrane"/>
    <property type="evidence" value="ECO:0007669"/>
    <property type="project" value="UniProtKB-SubCell"/>
</dbReference>
<evidence type="ECO:0000256" key="1">
    <source>
        <dbReference type="ARBA" id="ARBA00004651"/>
    </source>
</evidence>
<dbReference type="FunFam" id="1.10.287.70:FF:000069">
    <property type="entry name" value="Potassium sodium-activated channel subfamily T member 1"/>
    <property type="match status" value="1"/>
</dbReference>
<feature type="compositionally biased region" description="Basic residues" evidence="12">
    <location>
        <begin position="943"/>
        <end position="954"/>
    </location>
</feature>
<feature type="transmembrane region" description="Helical" evidence="13">
    <location>
        <begin position="257"/>
        <end position="274"/>
    </location>
</feature>
<feature type="region of interest" description="Disordered" evidence="12">
    <location>
        <begin position="943"/>
        <end position="962"/>
    </location>
</feature>
<evidence type="ECO:0000256" key="12">
    <source>
        <dbReference type="SAM" id="MobiDB-lite"/>
    </source>
</evidence>
<feature type="compositionally biased region" description="Basic and acidic residues" evidence="12">
    <location>
        <begin position="1050"/>
        <end position="1064"/>
    </location>
</feature>
<dbReference type="Pfam" id="PF22614">
    <property type="entry name" value="Slo-like_RCK"/>
    <property type="match status" value="1"/>
</dbReference>
<organism evidence="15 16">
    <name type="scientific">Chanos chanos</name>
    <name type="common">Milkfish</name>
    <name type="synonym">Mugil chanos</name>
    <dbReference type="NCBI Taxonomy" id="29144"/>
    <lineage>
        <taxon>Eukaryota</taxon>
        <taxon>Metazoa</taxon>
        <taxon>Chordata</taxon>
        <taxon>Craniata</taxon>
        <taxon>Vertebrata</taxon>
        <taxon>Euteleostomi</taxon>
        <taxon>Actinopterygii</taxon>
        <taxon>Neopterygii</taxon>
        <taxon>Teleostei</taxon>
        <taxon>Ostariophysi</taxon>
        <taxon>Gonorynchiformes</taxon>
        <taxon>Chanidae</taxon>
        <taxon>Chanos</taxon>
    </lineage>
</organism>
<keyword evidence="2" id="KW-0813">Transport</keyword>
<dbReference type="SUPFAM" id="SSF51735">
    <property type="entry name" value="NAD(P)-binding Rossmann-fold domains"/>
    <property type="match status" value="1"/>
</dbReference>
<feature type="domain" description="RCK N-terminal" evidence="14">
    <location>
        <begin position="299"/>
        <end position="435"/>
    </location>
</feature>
<keyword evidence="5" id="KW-0631">Potassium channel</keyword>
<evidence type="ECO:0000313" key="16">
    <source>
        <dbReference type="RefSeq" id="XP_030647163.1"/>
    </source>
</evidence>
<keyword evidence="10 16" id="KW-0407">Ion channel</keyword>
<dbReference type="CTD" id="563670"/>
<evidence type="ECO:0000256" key="2">
    <source>
        <dbReference type="ARBA" id="ARBA00022448"/>
    </source>
</evidence>
<dbReference type="FunFam" id="3.40.50.720:FF:000011">
    <property type="entry name" value="Potassium channel subfamily T member 1"/>
    <property type="match status" value="1"/>
</dbReference>
<protein>
    <submittedName>
        <fullName evidence="16">Potassium channel subfamily T member 1 isoform X4</fullName>
    </submittedName>
</protein>
<sequence>MAEIDSVVPPLPPRYRFRDLLLGDQYFQNDDRVQVEFYVNENTFKERLKLFFIKNQRSSLRIRLFNLSLKLLTCLLYILRVSLDDPTTQDPWELIFWVNRKVPVWAIQVTVALISFLETMLLTYLSYKGNIWEQIFQISFILEMINTVPFIITIFWPPLRNIFVPVFLNCWLAKSALENMINDFHRAIQRTHSAMFNQVLILICTLLCLVFTGACGIQHLERAGKNLTLFDSLYFCIVTFSTVGYGDVTPRIWPSQLLVVIMICVALVVLPLQFEELAYLWMERQKSGGNYSRHRAQTEKHVVLCVSSLKIDLLMDFLNEFYAHPRLQDYYVVILCPTEMDIQVRRVLQIPLWSQRVIYLQGSALKDQDLMRAKMDDAEACFILSSRNEVDRTAADHQTILRAWAVKDFAPNCPLYVQILKPENKFHVKFADHVVCEEEFRYAMLALNCVCPATSTLVTLLVHTSRGQYGVCLIGVKREDNKSILLNPGPRHIMAATDTCYYINITKEENSAFIFKEEEKHNKGLPVTGLYDAPSRLPVHSIIASMGTVAIDLQNPAPAEDSNKLTLPTENGAGSRRPSIAPVLELADSSAILPCDLLSDPSEDETNQSDEEGTPALEYVKGYPPNSPYIGSSPTLCHLLQQKAPFCCLRLDKGCRHNSFEDAKAYGFKNKLIIVSAETAGNGLYNFIVPLRAYYRPRKELNPIVLLLDNPLDNLLQCGIIYADNLVVVDKESTMSAEEDYMADAKTIVNVQTMFRLFPSLSIITELTHPFNMRFMQFRAKDCYSLALSKLEKIERDKGSNLAFMFRLPFAAGRVFSISMLDTLLYQSFVKDYMIPIARLLLGLDTTPGSGYLCAMKVTEEDLWIRTYGRLFQKLCSSSAEIPIGIYRTESHMFSSSESQMSVNVEDCEDARDRRESWKEKTAHRNSTGSDQSEHPLLRKKSMQWARRLSRKSAKAPSRAERISQQRLNLYRRSERQELSELVKNRMKHLGLPTVGYDEMNDHQNTLSYVLINPPPDTILELNDIVYIIRSDPLAHMPEDLPGRQQSAKMKQDYNTETRDETHL</sequence>
<dbReference type="GO" id="GO:0005228">
    <property type="term" value="F:intracellular sodium-activated potassium channel activity"/>
    <property type="evidence" value="ECO:0007669"/>
    <property type="project" value="TreeGrafter"/>
</dbReference>
<evidence type="ECO:0000256" key="7">
    <source>
        <dbReference type="ARBA" id="ARBA00022989"/>
    </source>
</evidence>
<dbReference type="Proteomes" id="UP000504632">
    <property type="component" value="Chromosome 14"/>
</dbReference>
<feature type="region of interest" description="Disordered" evidence="12">
    <location>
        <begin position="1038"/>
        <end position="1064"/>
    </location>
</feature>
<feature type="transmembrane region" description="Helical" evidence="13">
    <location>
        <begin position="135"/>
        <end position="156"/>
    </location>
</feature>
<feature type="region of interest" description="Disordered" evidence="12">
    <location>
        <begin position="914"/>
        <end position="938"/>
    </location>
</feature>
<feature type="transmembrane region" description="Helical" evidence="13">
    <location>
        <begin position="103"/>
        <end position="123"/>
    </location>
</feature>
<evidence type="ECO:0000256" key="8">
    <source>
        <dbReference type="ARBA" id="ARBA00023065"/>
    </source>
</evidence>
<keyword evidence="9 13" id="KW-0472">Membrane</keyword>
<comment type="catalytic activity">
    <reaction evidence="11">
        <text>K(+)(in) = K(+)(out)</text>
        <dbReference type="Rhea" id="RHEA:29463"/>
        <dbReference type="ChEBI" id="CHEBI:29103"/>
    </reaction>
</comment>
<feature type="transmembrane region" description="Helical" evidence="13">
    <location>
        <begin position="199"/>
        <end position="220"/>
    </location>
</feature>
<proteinExistence type="predicted"/>
<evidence type="ECO:0000256" key="6">
    <source>
        <dbReference type="ARBA" id="ARBA00022958"/>
    </source>
</evidence>
<evidence type="ECO:0000256" key="9">
    <source>
        <dbReference type="ARBA" id="ARBA00023136"/>
    </source>
</evidence>
<dbReference type="GeneID" id="115827452"/>
<evidence type="ECO:0000259" key="14">
    <source>
        <dbReference type="PROSITE" id="PS51201"/>
    </source>
</evidence>
<dbReference type="GO" id="GO:0015271">
    <property type="term" value="F:outward rectifier potassium channel activity"/>
    <property type="evidence" value="ECO:0007669"/>
    <property type="project" value="TreeGrafter"/>
</dbReference>
<dbReference type="SUPFAM" id="SSF81324">
    <property type="entry name" value="Voltage-gated potassium channels"/>
    <property type="match status" value="1"/>
</dbReference>
<dbReference type="InterPro" id="IPR047871">
    <property type="entry name" value="K_chnl_Slo-like"/>
</dbReference>
<evidence type="ECO:0000256" key="3">
    <source>
        <dbReference type="ARBA" id="ARBA00022538"/>
    </source>
</evidence>
<dbReference type="RefSeq" id="XP_030647163.1">
    <property type="nucleotide sequence ID" value="XM_030791303.1"/>
</dbReference>
<evidence type="ECO:0000256" key="11">
    <source>
        <dbReference type="ARBA" id="ARBA00034430"/>
    </source>
</evidence>
<dbReference type="InterPro" id="IPR003148">
    <property type="entry name" value="RCK_N"/>
</dbReference>
<comment type="subcellular location">
    <subcellularLocation>
        <location evidence="1">Cell membrane</location>
        <topology evidence="1">Multi-pass membrane protein</topology>
    </subcellularLocation>
</comment>
<feature type="transmembrane region" description="Helical" evidence="13">
    <location>
        <begin position="64"/>
        <end position="83"/>
    </location>
</feature>
<keyword evidence="6" id="KW-0630">Potassium</keyword>
<evidence type="ECO:0000256" key="10">
    <source>
        <dbReference type="ARBA" id="ARBA00023303"/>
    </source>
</evidence>
<evidence type="ECO:0000256" key="5">
    <source>
        <dbReference type="ARBA" id="ARBA00022826"/>
    </source>
</evidence>
<accession>A0A6J2WRE5</accession>
<dbReference type="InterPro" id="IPR013099">
    <property type="entry name" value="K_chnl_dom"/>
</dbReference>
<evidence type="ECO:0000256" key="13">
    <source>
        <dbReference type="SAM" id="Phobius"/>
    </source>
</evidence>
<keyword evidence="8" id="KW-0406">Ion transport</keyword>
<dbReference type="InterPro" id="IPR036291">
    <property type="entry name" value="NAD(P)-bd_dom_sf"/>
</dbReference>
<dbReference type="Pfam" id="PF07885">
    <property type="entry name" value="Ion_trans_2"/>
    <property type="match status" value="1"/>
</dbReference>
<evidence type="ECO:0000256" key="4">
    <source>
        <dbReference type="ARBA" id="ARBA00022692"/>
    </source>
</evidence>
<dbReference type="Gene3D" id="1.10.287.70">
    <property type="match status" value="1"/>
</dbReference>
<dbReference type="PANTHER" id="PTHR10027:SF14">
    <property type="entry name" value="POTASSIUM CHANNEL SUBFAMILY T MEMBER 1"/>
    <property type="match status" value="1"/>
</dbReference>
<dbReference type="PANTHER" id="PTHR10027">
    <property type="entry name" value="CALCIUM-ACTIVATED POTASSIUM CHANNEL ALPHA CHAIN"/>
    <property type="match status" value="1"/>
</dbReference>
<dbReference type="InterPro" id="IPR003929">
    <property type="entry name" value="K_chnl_BK_asu"/>
</dbReference>
<keyword evidence="7 13" id="KW-1133">Transmembrane helix</keyword>
<reference evidence="16" key="1">
    <citation type="submission" date="2025-08" db="UniProtKB">
        <authorList>
            <consortium name="RefSeq"/>
        </authorList>
    </citation>
    <scope>IDENTIFICATION</scope>
</reference>
<dbReference type="AlphaFoldDB" id="A0A6J2WRE5"/>
<dbReference type="Gene3D" id="3.40.50.720">
    <property type="entry name" value="NAD(P)-binding Rossmann-like Domain"/>
    <property type="match status" value="1"/>
</dbReference>
<name>A0A6J2WRE5_CHACN</name>
<dbReference type="PROSITE" id="PS51201">
    <property type="entry name" value="RCK_N"/>
    <property type="match status" value="1"/>
</dbReference>
<keyword evidence="4 13" id="KW-0812">Transmembrane</keyword>
<keyword evidence="15" id="KW-1185">Reference proteome</keyword>
<feature type="compositionally biased region" description="Basic and acidic residues" evidence="12">
    <location>
        <begin position="914"/>
        <end position="923"/>
    </location>
</feature>
<evidence type="ECO:0000313" key="15">
    <source>
        <dbReference type="Proteomes" id="UP000504632"/>
    </source>
</evidence>
<feature type="region of interest" description="Disordered" evidence="12">
    <location>
        <begin position="555"/>
        <end position="577"/>
    </location>
</feature>